<feature type="domain" description="Aldehyde dehydrogenase" evidence="3">
    <location>
        <begin position="203"/>
        <end position="266"/>
    </location>
</feature>
<organism evidence="4 5">
    <name type="scientific">Rhodocollybia butyracea</name>
    <dbReference type="NCBI Taxonomy" id="206335"/>
    <lineage>
        <taxon>Eukaryota</taxon>
        <taxon>Fungi</taxon>
        <taxon>Dikarya</taxon>
        <taxon>Basidiomycota</taxon>
        <taxon>Agaricomycotina</taxon>
        <taxon>Agaricomycetes</taxon>
        <taxon>Agaricomycetidae</taxon>
        <taxon>Agaricales</taxon>
        <taxon>Marasmiineae</taxon>
        <taxon>Omphalotaceae</taxon>
        <taxon>Rhodocollybia</taxon>
    </lineage>
</organism>
<dbReference type="GO" id="GO:0010133">
    <property type="term" value="P:L-proline catabolic process to L-glutamate"/>
    <property type="evidence" value="ECO:0007669"/>
    <property type="project" value="TreeGrafter"/>
</dbReference>
<dbReference type="InterPro" id="IPR015590">
    <property type="entry name" value="Aldehyde_DH_dom"/>
</dbReference>
<name>A0A9P5PGT7_9AGAR</name>
<evidence type="ECO:0000313" key="4">
    <source>
        <dbReference type="EMBL" id="KAF9063101.1"/>
    </source>
</evidence>
<dbReference type="Proteomes" id="UP000772434">
    <property type="component" value="Unassembled WGS sequence"/>
</dbReference>
<dbReference type="InterPro" id="IPR016162">
    <property type="entry name" value="Ald_DH_N"/>
</dbReference>
<dbReference type="InterPro" id="IPR016163">
    <property type="entry name" value="Ald_DH_C"/>
</dbReference>
<dbReference type="GO" id="GO:0005759">
    <property type="term" value="C:mitochondrial matrix"/>
    <property type="evidence" value="ECO:0007669"/>
    <property type="project" value="TreeGrafter"/>
</dbReference>
<dbReference type="Gene3D" id="3.40.605.10">
    <property type="entry name" value="Aldehyde Dehydrogenase, Chain A, domain 1"/>
    <property type="match status" value="2"/>
</dbReference>
<dbReference type="PANTHER" id="PTHR42862">
    <property type="entry name" value="DELTA-1-PYRROLINE-5-CARBOXYLATE DEHYDROGENASE 1, ISOFORM A-RELATED"/>
    <property type="match status" value="1"/>
</dbReference>
<keyword evidence="2" id="KW-0520">NAD</keyword>
<dbReference type="OrthoDB" id="5322683at2759"/>
<gene>
    <name evidence="4" type="ORF">BDP27DRAFT_1368300</name>
</gene>
<dbReference type="PANTHER" id="PTHR42862:SF1">
    <property type="entry name" value="DELTA-1-PYRROLINE-5-CARBOXYLATE DEHYDROGENASE 2, ISOFORM A-RELATED"/>
    <property type="match status" value="1"/>
</dbReference>
<dbReference type="InterPro" id="IPR050485">
    <property type="entry name" value="Proline_metab_enzyme"/>
</dbReference>
<sequence length="308" mass="33462">MVSSMKRYRLLSHRWNRSSRQLKAGTTNIASYNQVKTGKRANSQFLVTTRSISACTTKLILPPLSAINRSLRVAEFVEELYAQQPAKNSAGAWKNVIAWKSSPAMNYSNYIMHQIFTKPGVPPGISQFVSGAPPEIVVQAIGRSFAALRFTGSTLVFKKDIAANMDKCKGLFVKLSKSTKLGSLLDWGNFIDANGNFFRGRPAFDKITSYIQKAKHSGAEILIGGTGSEDSKGYFIQPTVILTKDPHMVTIVEEIFGPVATAMCITTKKCTGAVIGQQPFGGARASGTNDKAGSITIFIVLIPNSKDN</sequence>
<protein>
    <submittedName>
        <fullName evidence="4">Aldehyde/histidinol dehydrogenase</fullName>
    </submittedName>
</protein>
<dbReference type="GO" id="GO:0003842">
    <property type="term" value="F:L-glutamate gamma-semialdehyde dehydrogenase activity"/>
    <property type="evidence" value="ECO:0007669"/>
    <property type="project" value="TreeGrafter"/>
</dbReference>
<proteinExistence type="predicted"/>
<feature type="domain" description="Aldehyde dehydrogenase" evidence="3">
    <location>
        <begin position="93"/>
        <end position="163"/>
    </location>
</feature>
<evidence type="ECO:0000256" key="1">
    <source>
        <dbReference type="ARBA" id="ARBA00023002"/>
    </source>
</evidence>
<evidence type="ECO:0000259" key="3">
    <source>
        <dbReference type="Pfam" id="PF00171"/>
    </source>
</evidence>
<evidence type="ECO:0000313" key="5">
    <source>
        <dbReference type="Proteomes" id="UP000772434"/>
    </source>
</evidence>
<comment type="caution">
    <text evidence="4">The sequence shown here is derived from an EMBL/GenBank/DDBJ whole genome shotgun (WGS) entry which is preliminary data.</text>
</comment>
<dbReference type="Pfam" id="PF00171">
    <property type="entry name" value="Aldedh"/>
    <property type="match status" value="2"/>
</dbReference>
<dbReference type="AlphaFoldDB" id="A0A9P5PGT7"/>
<evidence type="ECO:0000256" key="2">
    <source>
        <dbReference type="ARBA" id="ARBA00023027"/>
    </source>
</evidence>
<reference evidence="4" key="1">
    <citation type="submission" date="2020-11" db="EMBL/GenBank/DDBJ databases">
        <authorList>
            <consortium name="DOE Joint Genome Institute"/>
            <person name="Ahrendt S."/>
            <person name="Riley R."/>
            <person name="Andreopoulos W."/>
            <person name="Labutti K."/>
            <person name="Pangilinan J."/>
            <person name="Ruiz-Duenas F.J."/>
            <person name="Barrasa J.M."/>
            <person name="Sanchez-Garcia M."/>
            <person name="Camarero S."/>
            <person name="Miyauchi S."/>
            <person name="Serrano A."/>
            <person name="Linde D."/>
            <person name="Babiker R."/>
            <person name="Drula E."/>
            <person name="Ayuso-Fernandez I."/>
            <person name="Pacheco R."/>
            <person name="Padilla G."/>
            <person name="Ferreira P."/>
            <person name="Barriuso J."/>
            <person name="Kellner H."/>
            <person name="Castanera R."/>
            <person name="Alfaro M."/>
            <person name="Ramirez L."/>
            <person name="Pisabarro A.G."/>
            <person name="Kuo A."/>
            <person name="Tritt A."/>
            <person name="Lipzen A."/>
            <person name="He G."/>
            <person name="Yan M."/>
            <person name="Ng V."/>
            <person name="Cullen D."/>
            <person name="Martin F."/>
            <person name="Rosso M.-N."/>
            <person name="Henrissat B."/>
            <person name="Hibbett D."/>
            <person name="Martinez A.T."/>
            <person name="Grigoriev I.V."/>
        </authorList>
    </citation>
    <scope>NUCLEOTIDE SEQUENCE</scope>
    <source>
        <strain evidence="4">AH 40177</strain>
    </source>
</reference>
<keyword evidence="1" id="KW-0560">Oxidoreductase</keyword>
<accession>A0A9P5PGT7</accession>
<dbReference type="EMBL" id="JADNRY010000154">
    <property type="protein sequence ID" value="KAF9063101.1"/>
    <property type="molecule type" value="Genomic_DNA"/>
</dbReference>
<dbReference type="SUPFAM" id="SSF53720">
    <property type="entry name" value="ALDH-like"/>
    <property type="match status" value="1"/>
</dbReference>
<keyword evidence="5" id="KW-1185">Reference proteome</keyword>
<dbReference type="Gene3D" id="3.40.309.10">
    <property type="entry name" value="Aldehyde Dehydrogenase, Chain A, domain 2"/>
    <property type="match status" value="1"/>
</dbReference>
<dbReference type="InterPro" id="IPR016161">
    <property type="entry name" value="Ald_DH/histidinol_DH"/>
</dbReference>